<evidence type="ECO:0008006" key="4">
    <source>
        <dbReference type="Google" id="ProtNLM"/>
    </source>
</evidence>
<dbReference type="PROSITE" id="PS51257">
    <property type="entry name" value="PROKAR_LIPOPROTEIN"/>
    <property type="match status" value="1"/>
</dbReference>
<dbReference type="RefSeq" id="WP_136078115.1">
    <property type="nucleotide sequence ID" value="NZ_CAAHFG010000001.1"/>
</dbReference>
<reference evidence="2 3" key="1">
    <citation type="submission" date="2019-04" db="EMBL/GenBank/DDBJ databases">
        <authorList>
            <person name="Van Vliet M D."/>
        </authorList>
    </citation>
    <scope>NUCLEOTIDE SEQUENCE [LARGE SCALE GENOMIC DNA]</scope>
    <source>
        <strain evidence="2 3">F1</strain>
    </source>
</reference>
<dbReference type="Proteomes" id="UP000366872">
    <property type="component" value="Unassembled WGS sequence"/>
</dbReference>
<evidence type="ECO:0000313" key="3">
    <source>
        <dbReference type="Proteomes" id="UP000366872"/>
    </source>
</evidence>
<protein>
    <recommendedName>
        <fullName evidence="4">DUF676 domain-containing protein</fullName>
    </recommendedName>
</protein>
<dbReference type="AlphaFoldDB" id="A0A6C2TXR7"/>
<evidence type="ECO:0000313" key="2">
    <source>
        <dbReference type="EMBL" id="VGO12450.1"/>
    </source>
</evidence>
<dbReference type="Gene3D" id="3.40.50.1820">
    <property type="entry name" value="alpha/beta hydrolase"/>
    <property type="match status" value="1"/>
</dbReference>
<proteinExistence type="predicted"/>
<keyword evidence="3" id="KW-1185">Reference proteome</keyword>
<evidence type="ECO:0000256" key="1">
    <source>
        <dbReference type="SAM" id="SignalP"/>
    </source>
</evidence>
<dbReference type="InterPro" id="IPR029058">
    <property type="entry name" value="AB_hydrolase_fold"/>
</dbReference>
<dbReference type="SUPFAM" id="SSF53474">
    <property type="entry name" value="alpha/beta-Hydrolases"/>
    <property type="match status" value="1"/>
</dbReference>
<gene>
    <name evidence="2" type="ORF">PDESU_01003</name>
</gene>
<dbReference type="EMBL" id="CAAHFG010000001">
    <property type="protein sequence ID" value="VGO12450.1"/>
    <property type="molecule type" value="Genomic_DNA"/>
</dbReference>
<organism evidence="2 3">
    <name type="scientific">Pontiella desulfatans</name>
    <dbReference type="NCBI Taxonomy" id="2750659"/>
    <lineage>
        <taxon>Bacteria</taxon>
        <taxon>Pseudomonadati</taxon>
        <taxon>Kiritimatiellota</taxon>
        <taxon>Kiritimatiellia</taxon>
        <taxon>Kiritimatiellales</taxon>
        <taxon>Pontiellaceae</taxon>
        <taxon>Pontiella</taxon>
    </lineage>
</organism>
<feature type="signal peptide" evidence="1">
    <location>
        <begin position="1"/>
        <end position="18"/>
    </location>
</feature>
<sequence length="412" mass="45160">MKHCVIKVALLMAMVVLAGCKLVELREDAEYIEQAGVIQGTVKVDGEPSGLVVAVQFREEQGKLIQERNMVVSETGSYRFQVVAGNYAIAAFVDSNGDGIFQPEEPGVFDPVMSRVRVGIDDVITMPALLIKGTLTSWPSEADMKKKLKRSMQNIGAVRKLDDPIFSAENCSLGMWHAPDFLEQVGGGVFLLQPYDAGKMPVLFIHGMGGGPDDWETAIESLDTERYQAWVVFYPSGVRLDMISDYLVSAMATLTARYQLEEIFIAAHSMGGLVNRSFIKKYCKEFPEAAAKIRGVVTVNSPMGGMPSAASGVEHSPIVLPAWRDVAVGSDFLKDLHQWDWPEEIPYHLVFSFIPGSGDDTVVPLQCQIPFKLQGEAVRSYGFENSHVGTLSDPDFLALFSKLLLQASASVE</sequence>
<name>A0A6C2TXR7_PONDE</name>
<keyword evidence="1" id="KW-0732">Signal</keyword>
<feature type="chain" id="PRO_5025603822" description="DUF676 domain-containing protein" evidence="1">
    <location>
        <begin position="19"/>
        <end position="412"/>
    </location>
</feature>
<accession>A0A6C2TXR7</accession>